<comment type="caution">
    <text evidence="1">The sequence shown here is derived from an EMBL/GenBank/DDBJ whole genome shotgun (WGS) entry which is preliminary data.</text>
</comment>
<feature type="non-terminal residue" evidence="1">
    <location>
        <position position="72"/>
    </location>
</feature>
<name>A0A392TDC1_9FABA</name>
<dbReference type="AlphaFoldDB" id="A0A392TDC1"/>
<proteinExistence type="predicted"/>
<accession>A0A392TDC1</accession>
<protein>
    <submittedName>
        <fullName evidence="1">Uncharacterized protein</fullName>
    </submittedName>
</protein>
<sequence length="72" mass="8314">MHTRWVCFLQKFPFIIQHKSGALNKVADALSRIASLLVTLAQEVVGFECLKKLYENDAEFKELWAKCNDRPC</sequence>
<keyword evidence="2" id="KW-1185">Reference proteome</keyword>
<reference evidence="1 2" key="1">
    <citation type="journal article" date="2018" name="Front. Plant Sci.">
        <title>Red Clover (Trifolium pratense) and Zigzag Clover (T. medium) - A Picture of Genomic Similarities and Differences.</title>
        <authorList>
            <person name="Dluhosova J."/>
            <person name="Istvanek J."/>
            <person name="Nedelnik J."/>
            <person name="Repkova J."/>
        </authorList>
    </citation>
    <scope>NUCLEOTIDE SEQUENCE [LARGE SCALE GENOMIC DNA]</scope>
    <source>
        <strain evidence="2">cv. 10/8</strain>
        <tissue evidence="1">Leaf</tissue>
    </source>
</reference>
<evidence type="ECO:0000313" key="1">
    <source>
        <dbReference type="EMBL" id="MCI58220.1"/>
    </source>
</evidence>
<evidence type="ECO:0000313" key="2">
    <source>
        <dbReference type="Proteomes" id="UP000265520"/>
    </source>
</evidence>
<dbReference type="Proteomes" id="UP000265520">
    <property type="component" value="Unassembled WGS sequence"/>
</dbReference>
<dbReference type="EMBL" id="LXQA010542594">
    <property type="protein sequence ID" value="MCI58220.1"/>
    <property type="molecule type" value="Genomic_DNA"/>
</dbReference>
<organism evidence="1 2">
    <name type="scientific">Trifolium medium</name>
    <dbReference type="NCBI Taxonomy" id="97028"/>
    <lineage>
        <taxon>Eukaryota</taxon>
        <taxon>Viridiplantae</taxon>
        <taxon>Streptophyta</taxon>
        <taxon>Embryophyta</taxon>
        <taxon>Tracheophyta</taxon>
        <taxon>Spermatophyta</taxon>
        <taxon>Magnoliopsida</taxon>
        <taxon>eudicotyledons</taxon>
        <taxon>Gunneridae</taxon>
        <taxon>Pentapetalae</taxon>
        <taxon>rosids</taxon>
        <taxon>fabids</taxon>
        <taxon>Fabales</taxon>
        <taxon>Fabaceae</taxon>
        <taxon>Papilionoideae</taxon>
        <taxon>50 kb inversion clade</taxon>
        <taxon>NPAAA clade</taxon>
        <taxon>Hologalegina</taxon>
        <taxon>IRL clade</taxon>
        <taxon>Trifolieae</taxon>
        <taxon>Trifolium</taxon>
    </lineage>
</organism>